<evidence type="ECO:0000313" key="3">
    <source>
        <dbReference type="Proteomes" id="UP000194151"/>
    </source>
</evidence>
<gene>
    <name evidence="2" type="ORF">CAL12_06690</name>
</gene>
<feature type="domain" description="DJ-1/PfpI" evidence="1">
    <location>
        <begin position="2"/>
        <end position="162"/>
    </location>
</feature>
<dbReference type="RefSeq" id="WP_086063774.1">
    <property type="nucleotide sequence ID" value="NZ_CP021108.1"/>
</dbReference>
<dbReference type="InterPro" id="IPR029062">
    <property type="entry name" value="Class_I_gatase-like"/>
</dbReference>
<dbReference type="AlphaFoldDB" id="A0A1W6YHM8"/>
<evidence type="ECO:0000313" key="2">
    <source>
        <dbReference type="EMBL" id="ARP80550.1"/>
    </source>
</evidence>
<dbReference type="STRING" id="1416806.CAL12_06690"/>
<organism evidence="2 3">
    <name type="scientific">Bordetella genomosp. 8</name>
    <dbReference type="NCBI Taxonomy" id="1416806"/>
    <lineage>
        <taxon>Bacteria</taxon>
        <taxon>Pseudomonadati</taxon>
        <taxon>Pseudomonadota</taxon>
        <taxon>Betaproteobacteria</taxon>
        <taxon>Burkholderiales</taxon>
        <taxon>Alcaligenaceae</taxon>
        <taxon>Bordetella</taxon>
    </lineage>
</organism>
<dbReference type="Gene3D" id="3.40.50.880">
    <property type="match status" value="1"/>
</dbReference>
<dbReference type="GO" id="GO:0006355">
    <property type="term" value="P:regulation of DNA-templated transcription"/>
    <property type="evidence" value="ECO:0007669"/>
    <property type="project" value="TreeGrafter"/>
</dbReference>
<keyword evidence="3" id="KW-1185">Reference proteome</keyword>
<accession>A0A1W6YHM8</accession>
<dbReference type="InterPro" id="IPR052158">
    <property type="entry name" value="INH-QAR"/>
</dbReference>
<reference evidence="2 3" key="1">
    <citation type="submission" date="2017-05" db="EMBL/GenBank/DDBJ databases">
        <title>Complete and WGS of Bordetella genogroups.</title>
        <authorList>
            <person name="Spilker T."/>
            <person name="LiPuma J."/>
        </authorList>
    </citation>
    <scope>NUCLEOTIDE SEQUENCE [LARGE SCALE GENOMIC DNA]</scope>
    <source>
        <strain evidence="2 3">AU19157</strain>
    </source>
</reference>
<dbReference type="SUPFAM" id="SSF52317">
    <property type="entry name" value="Class I glutamine amidotransferase-like"/>
    <property type="match status" value="1"/>
</dbReference>
<dbReference type="InterPro" id="IPR002818">
    <property type="entry name" value="DJ-1/PfpI"/>
</dbReference>
<sequence length="225" mass="24141">MQVNFLLFSAVTQLDLTGPYEVLARAPGFEIDLVSPSMEPVRSDRGLTMLPTATFDDAKPCDLLVVPGGPGTDDALVDPRWVDFTARQAAQAKFVFGICTGSLLLGAAGLLRGRRAACHWQAREFLSEFGAIPDESRMCVDGNIFTSGGVTSGIDMAIKVVAMILGDDAARQIQLQIEYDPEPPFAGGTPRTSPDHIVQRCLDATRKRHAIRAQAVAQAARALDA</sequence>
<dbReference type="CDD" id="cd03139">
    <property type="entry name" value="GATase1_PfpI_2"/>
    <property type="match status" value="1"/>
</dbReference>
<dbReference type="PANTHER" id="PTHR43130">
    <property type="entry name" value="ARAC-FAMILY TRANSCRIPTIONAL REGULATOR"/>
    <property type="match status" value="1"/>
</dbReference>
<dbReference type="EMBL" id="CP021108">
    <property type="protein sequence ID" value="ARP80550.1"/>
    <property type="molecule type" value="Genomic_DNA"/>
</dbReference>
<dbReference type="Pfam" id="PF01965">
    <property type="entry name" value="DJ-1_PfpI"/>
    <property type="match status" value="1"/>
</dbReference>
<proteinExistence type="predicted"/>
<dbReference type="OrthoDB" id="9803764at2"/>
<protein>
    <submittedName>
        <fullName evidence="2">Dimethylglycine dehydrogenase</fullName>
    </submittedName>
</protein>
<dbReference type="PANTHER" id="PTHR43130:SF2">
    <property type="entry name" value="DJ-1_PFPI DOMAIN-CONTAINING PROTEIN"/>
    <property type="match status" value="1"/>
</dbReference>
<dbReference type="KEGG" id="bgv:CAL12_06690"/>
<dbReference type="Proteomes" id="UP000194151">
    <property type="component" value="Chromosome"/>
</dbReference>
<name>A0A1W6YHM8_9BORD</name>
<evidence type="ECO:0000259" key="1">
    <source>
        <dbReference type="Pfam" id="PF01965"/>
    </source>
</evidence>